<dbReference type="PIRSF" id="PIRSF005739">
    <property type="entry name" value="O-mtase"/>
    <property type="match status" value="1"/>
</dbReference>
<dbReference type="InterPro" id="IPR016461">
    <property type="entry name" value="COMT-like"/>
</dbReference>
<evidence type="ECO:0000256" key="3">
    <source>
        <dbReference type="ARBA" id="ARBA00022691"/>
    </source>
</evidence>
<keyword evidence="2" id="KW-0808">Transferase</keyword>
<evidence type="ECO:0000256" key="1">
    <source>
        <dbReference type="ARBA" id="ARBA00022603"/>
    </source>
</evidence>
<feature type="domain" description="O-methyltransferase C-terminal" evidence="5">
    <location>
        <begin position="149"/>
        <end position="354"/>
    </location>
</feature>
<evidence type="ECO:0000256" key="2">
    <source>
        <dbReference type="ARBA" id="ARBA00022679"/>
    </source>
</evidence>
<evidence type="ECO:0000259" key="5">
    <source>
        <dbReference type="Pfam" id="PF00891"/>
    </source>
</evidence>
<feature type="domain" description="O-methyltransferase dimerisation" evidence="6">
    <location>
        <begin position="29"/>
        <end position="125"/>
    </location>
</feature>
<evidence type="ECO:0000259" key="6">
    <source>
        <dbReference type="Pfam" id="PF08100"/>
    </source>
</evidence>
<dbReference type="GO" id="GO:0046983">
    <property type="term" value="F:protein dimerization activity"/>
    <property type="evidence" value="ECO:0007669"/>
    <property type="project" value="InterPro"/>
</dbReference>
<comment type="caution">
    <text evidence="7">The sequence shown here is derived from an EMBL/GenBank/DDBJ whole genome shotgun (WGS) entry which is preliminary data.</text>
</comment>
<keyword evidence="8" id="KW-1185">Reference proteome</keyword>
<organism evidence="7 8">
    <name type="scientific">Iris pallida</name>
    <name type="common">Sweet iris</name>
    <dbReference type="NCBI Taxonomy" id="29817"/>
    <lineage>
        <taxon>Eukaryota</taxon>
        <taxon>Viridiplantae</taxon>
        <taxon>Streptophyta</taxon>
        <taxon>Embryophyta</taxon>
        <taxon>Tracheophyta</taxon>
        <taxon>Spermatophyta</taxon>
        <taxon>Magnoliopsida</taxon>
        <taxon>Liliopsida</taxon>
        <taxon>Asparagales</taxon>
        <taxon>Iridaceae</taxon>
        <taxon>Iridoideae</taxon>
        <taxon>Irideae</taxon>
        <taxon>Iris</taxon>
    </lineage>
</organism>
<dbReference type="InterPro" id="IPR036388">
    <property type="entry name" value="WH-like_DNA-bd_sf"/>
</dbReference>
<dbReference type="FunFam" id="3.40.50.150:FF:000061">
    <property type="entry name" value="Caffeic acid O-methyltransferase"/>
    <property type="match status" value="1"/>
</dbReference>
<dbReference type="InterPro" id="IPR036390">
    <property type="entry name" value="WH_DNA-bd_sf"/>
</dbReference>
<dbReference type="Gene3D" id="3.40.50.150">
    <property type="entry name" value="Vaccinia Virus protein VP39"/>
    <property type="match status" value="1"/>
</dbReference>
<dbReference type="Gene3D" id="1.10.10.10">
    <property type="entry name" value="Winged helix-like DNA-binding domain superfamily/Winged helix DNA-binding domain"/>
    <property type="match status" value="1"/>
</dbReference>
<dbReference type="SUPFAM" id="SSF53335">
    <property type="entry name" value="S-adenosyl-L-methionine-dependent methyltransferases"/>
    <property type="match status" value="1"/>
</dbReference>
<name>A0AAX6EJP8_IRIPA</name>
<dbReference type="FunFam" id="1.10.10.10:FF:000357">
    <property type="entry name" value="Caffeic acid 3-O-methyltransferase"/>
    <property type="match status" value="1"/>
</dbReference>
<reference evidence="7" key="2">
    <citation type="submission" date="2023-04" db="EMBL/GenBank/DDBJ databases">
        <authorList>
            <person name="Bruccoleri R.E."/>
            <person name="Oakeley E.J."/>
            <person name="Faust A.-M."/>
            <person name="Dessus-Babus S."/>
            <person name="Altorfer M."/>
            <person name="Burckhardt D."/>
            <person name="Oertli M."/>
            <person name="Naumann U."/>
            <person name="Petersen F."/>
            <person name="Wong J."/>
        </authorList>
    </citation>
    <scope>NUCLEOTIDE SEQUENCE</scope>
    <source>
        <strain evidence="7">GSM-AAB239-AS_SAM_17_03QT</strain>
        <tissue evidence="7">Leaf</tissue>
    </source>
</reference>
<evidence type="ECO:0000256" key="4">
    <source>
        <dbReference type="PIRSR" id="PIRSR005739-1"/>
    </source>
</evidence>
<dbReference type="Pfam" id="PF00891">
    <property type="entry name" value="Methyltransf_2"/>
    <property type="match status" value="1"/>
</dbReference>
<dbReference type="Proteomes" id="UP001140949">
    <property type="component" value="Unassembled WGS sequence"/>
</dbReference>
<dbReference type="GO" id="GO:0032259">
    <property type="term" value="P:methylation"/>
    <property type="evidence" value="ECO:0007669"/>
    <property type="project" value="UniProtKB-KW"/>
</dbReference>
<accession>A0AAX6EJP8</accession>
<dbReference type="InterPro" id="IPR001077">
    <property type="entry name" value="COMT_C"/>
</dbReference>
<dbReference type="GO" id="GO:0008171">
    <property type="term" value="F:O-methyltransferase activity"/>
    <property type="evidence" value="ECO:0007669"/>
    <property type="project" value="InterPro"/>
</dbReference>
<sequence length="373" mass="40235">MGSVQDQPKHAAPSQQDDDSAAYAQALNLSVAYAVPMALKAAIELDVFEIIGEAGPGAQLSPAEIASRIAPNGGSAERAAVELDRILRFLASHGVLTCSAAAASGGGGGGVANRYGLAPVCKFYRKNEDGTSIVPLIQMNTDKVFLDSWQELKYGVVEGVVPFEKAHGMSFFEYQGAHPSFGRVFNQGMSYSSSVLLKKMLDTYTGFQGVKELVDVAGGVGTTLRTIVARFPHIKGTNFDLPHVISDAPPISGVEHVGGDMFVSVPRGDAIFLKFILHNWRHEACLKLLKNCFEALPESGKVIVMDCIVPEVPEASTETKVTLYGDLCMMAYLDGGKERTLKEFEFLAREAGFKMLRVACCAYGIWVMELLKQ</sequence>
<keyword evidence="3" id="KW-0949">S-adenosyl-L-methionine</keyword>
<proteinExistence type="predicted"/>
<reference evidence="7" key="1">
    <citation type="journal article" date="2023" name="GigaByte">
        <title>Genome assembly of the bearded iris, Iris pallida Lam.</title>
        <authorList>
            <person name="Bruccoleri R.E."/>
            <person name="Oakeley E.J."/>
            <person name="Faust A.M.E."/>
            <person name="Altorfer M."/>
            <person name="Dessus-Babus S."/>
            <person name="Burckhardt D."/>
            <person name="Oertli M."/>
            <person name="Naumann U."/>
            <person name="Petersen F."/>
            <person name="Wong J."/>
        </authorList>
    </citation>
    <scope>NUCLEOTIDE SEQUENCE</scope>
    <source>
        <strain evidence="7">GSM-AAB239-AS_SAM_17_03QT</strain>
    </source>
</reference>
<dbReference type="InterPro" id="IPR029063">
    <property type="entry name" value="SAM-dependent_MTases_sf"/>
</dbReference>
<gene>
    <name evidence="7" type="ORF">M6B38_182985</name>
</gene>
<dbReference type="SUPFAM" id="SSF46785">
    <property type="entry name" value="Winged helix' DNA-binding domain"/>
    <property type="match status" value="1"/>
</dbReference>
<keyword evidence="1" id="KW-0489">Methyltransferase</keyword>
<evidence type="ECO:0000313" key="7">
    <source>
        <dbReference type="EMBL" id="KAJ6804387.1"/>
    </source>
</evidence>
<protein>
    <submittedName>
        <fullName evidence="7">Caffeic acid 3-O-methyltransferase-like isoform X2</fullName>
    </submittedName>
</protein>
<feature type="active site" description="Proton acceptor" evidence="4">
    <location>
        <position position="278"/>
    </location>
</feature>
<dbReference type="AlphaFoldDB" id="A0AAX6EJP8"/>
<dbReference type="PANTHER" id="PTHR11746">
    <property type="entry name" value="O-METHYLTRANSFERASE"/>
    <property type="match status" value="1"/>
</dbReference>
<dbReference type="InterPro" id="IPR012967">
    <property type="entry name" value="COMT_dimerisation"/>
</dbReference>
<dbReference type="EMBL" id="JANAVB010035820">
    <property type="protein sequence ID" value="KAJ6804387.1"/>
    <property type="molecule type" value="Genomic_DNA"/>
</dbReference>
<dbReference type="Pfam" id="PF08100">
    <property type="entry name" value="Dimerisation"/>
    <property type="match status" value="1"/>
</dbReference>
<dbReference type="PROSITE" id="PS51683">
    <property type="entry name" value="SAM_OMT_II"/>
    <property type="match status" value="1"/>
</dbReference>
<evidence type="ECO:0000313" key="8">
    <source>
        <dbReference type="Proteomes" id="UP001140949"/>
    </source>
</evidence>